<evidence type="ECO:0000259" key="1">
    <source>
        <dbReference type="Pfam" id="PF12728"/>
    </source>
</evidence>
<dbReference type="NCBIfam" id="TIGR01764">
    <property type="entry name" value="excise"/>
    <property type="match status" value="1"/>
</dbReference>
<dbReference type="EMBL" id="PXYW01000084">
    <property type="protein sequence ID" value="PSR30174.1"/>
    <property type="molecule type" value="Genomic_DNA"/>
</dbReference>
<evidence type="ECO:0000313" key="3">
    <source>
        <dbReference type="Proteomes" id="UP000242972"/>
    </source>
</evidence>
<feature type="domain" description="Helix-turn-helix" evidence="1">
    <location>
        <begin position="5"/>
        <end position="53"/>
    </location>
</feature>
<reference evidence="2 3" key="1">
    <citation type="journal article" date="2014" name="BMC Genomics">
        <title>Comparison of environmental and isolate Sulfobacillus genomes reveals diverse carbon, sulfur, nitrogen, and hydrogen metabolisms.</title>
        <authorList>
            <person name="Justice N.B."/>
            <person name="Norman A."/>
            <person name="Brown C.T."/>
            <person name="Singh A."/>
            <person name="Thomas B.C."/>
            <person name="Banfield J.F."/>
        </authorList>
    </citation>
    <scope>NUCLEOTIDE SEQUENCE [LARGE SCALE GENOMIC DNA]</scope>
    <source>
        <strain evidence="2">AMDSBA4</strain>
    </source>
</reference>
<dbReference type="GO" id="GO:0003677">
    <property type="term" value="F:DNA binding"/>
    <property type="evidence" value="ECO:0007669"/>
    <property type="project" value="UniProtKB-KW"/>
</dbReference>
<gene>
    <name evidence="2" type="ORF">C7B46_18250</name>
</gene>
<dbReference type="Proteomes" id="UP000242972">
    <property type="component" value="Unassembled WGS sequence"/>
</dbReference>
<name>A0A2T2X6P0_9FIRM</name>
<proteinExistence type="predicted"/>
<dbReference type="AlphaFoldDB" id="A0A2T2X6P0"/>
<accession>A0A2T2X6P0</accession>
<comment type="caution">
    <text evidence="2">The sequence shown here is derived from an EMBL/GenBank/DDBJ whole genome shotgun (WGS) entry which is preliminary data.</text>
</comment>
<dbReference type="InterPro" id="IPR041657">
    <property type="entry name" value="HTH_17"/>
</dbReference>
<dbReference type="Pfam" id="PF12728">
    <property type="entry name" value="HTH_17"/>
    <property type="match status" value="1"/>
</dbReference>
<sequence length="63" mass="7049">MERQFFTVQEIAELTGFSKVTLYRAISRQEIPTIKIGVALRIPKTWLDQVLNAGATASLEVQA</sequence>
<protein>
    <submittedName>
        <fullName evidence="2">DNA-binding protein</fullName>
    </submittedName>
</protein>
<dbReference type="InterPro" id="IPR010093">
    <property type="entry name" value="SinI_DNA-bd"/>
</dbReference>
<keyword evidence="2" id="KW-0238">DNA-binding</keyword>
<organism evidence="2 3">
    <name type="scientific">Sulfobacillus benefaciens</name>
    <dbReference type="NCBI Taxonomy" id="453960"/>
    <lineage>
        <taxon>Bacteria</taxon>
        <taxon>Bacillati</taxon>
        <taxon>Bacillota</taxon>
        <taxon>Clostridia</taxon>
        <taxon>Eubacteriales</taxon>
        <taxon>Clostridiales Family XVII. Incertae Sedis</taxon>
        <taxon>Sulfobacillus</taxon>
    </lineage>
</organism>
<evidence type="ECO:0000313" key="2">
    <source>
        <dbReference type="EMBL" id="PSR30174.1"/>
    </source>
</evidence>